<reference evidence="2" key="1">
    <citation type="submission" date="2020-03" db="EMBL/GenBank/DDBJ databases">
        <authorList>
            <person name="Weist P."/>
        </authorList>
    </citation>
    <scope>NUCLEOTIDE SEQUENCE</scope>
</reference>
<gene>
    <name evidence="2" type="ORF">PLEPLA_LOCUS21970</name>
</gene>
<name>A0A9N7YQ89_PLEPL</name>
<dbReference type="EMBL" id="CADEAL010001608">
    <property type="protein sequence ID" value="CAB1433878.1"/>
    <property type="molecule type" value="Genomic_DNA"/>
</dbReference>
<proteinExistence type="predicted"/>
<dbReference type="Proteomes" id="UP001153269">
    <property type="component" value="Unassembled WGS sequence"/>
</dbReference>
<evidence type="ECO:0000256" key="1">
    <source>
        <dbReference type="SAM" id="MobiDB-lite"/>
    </source>
</evidence>
<protein>
    <submittedName>
        <fullName evidence="2">Uncharacterized protein</fullName>
    </submittedName>
</protein>
<feature type="compositionally biased region" description="Basic and acidic residues" evidence="1">
    <location>
        <begin position="1"/>
        <end position="13"/>
    </location>
</feature>
<dbReference type="AlphaFoldDB" id="A0A9N7YQ89"/>
<evidence type="ECO:0000313" key="2">
    <source>
        <dbReference type="EMBL" id="CAB1433878.1"/>
    </source>
</evidence>
<evidence type="ECO:0000313" key="3">
    <source>
        <dbReference type="Proteomes" id="UP001153269"/>
    </source>
</evidence>
<organism evidence="2 3">
    <name type="scientific">Pleuronectes platessa</name>
    <name type="common">European plaice</name>
    <dbReference type="NCBI Taxonomy" id="8262"/>
    <lineage>
        <taxon>Eukaryota</taxon>
        <taxon>Metazoa</taxon>
        <taxon>Chordata</taxon>
        <taxon>Craniata</taxon>
        <taxon>Vertebrata</taxon>
        <taxon>Euteleostomi</taxon>
        <taxon>Actinopterygii</taxon>
        <taxon>Neopterygii</taxon>
        <taxon>Teleostei</taxon>
        <taxon>Neoteleostei</taxon>
        <taxon>Acanthomorphata</taxon>
        <taxon>Carangaria</taxon>
        <taxon>Pleuronectiformes</taxon>
        <taxon>Pleuronectoidei</taxon>
        <taxon>Pleuronectidae</taxon>
        <taxon>Pleuronectes</taxon>
    </lineage>
</organism>
<sequence length="115" mass="12888">MRGEERLRERTSGDSDEQQDSAVKRWTKKMEKQEDKERKDEGMREYMKIGGGHAEGTKVKSLPSNPYAGFTPDAEATPKRGVNANPWRAGAWLVTPDTQIAKATTNDIRRLIGAV</sequence>
<comment type="caution">
    <text evidence="2">The sequence shown here is derived from an EMBL/GenBank/DDBJ whole genome shotgun (WGS) entry which is preliminary data.</text>
</comment>
<accession>A0A9N7YQ89</accession>
<feature type="region of interest" description="Disordered" evidence="1">
    <location>
        <begin position="1"/>
        <end position="83"/>
    </location>
</feature>
<feature type="compositionally biased region" description="Basic and acidic residues" evidence="1">
    <location>
        <begin position="28"/>
        <end position="47"/>
    </location>
</feature>
<keyword evidence="3" id="KW-1185">Reference proteome</keyword>